<evidence type="ECO:0000313" key="2">
    <source>
        <dbReference type="Proteomes" id="UP001356095"/>
    </source>
</evidence>
<sequence length="173" mass="19331">MPQTPELGVTVVTPGEYALLILVDNNGRASMQSGGVDHQFVGDLLVRLTGRFHQTNELPMLVTDDLAVMLTNSGWAPPFNPADHELSPRDWLELVAFDGDCLNEGFGVIAVEYPPRFESEELTAAISHGPLDRLNALREHYRDSVYAWARKPGNRQRLTAYEDTRPDRDGIEE</sequence>
<dbReference type="RefSeq" id="WP_330093887.1">
    <property type="nucleotide sequence ID" value="NZ_JAUZMY010000026.1"/>
</dbReference>
<organism evidence="1 2">
    <name type="scientific">Nocardiopsis codii</name>
    <dbReference type="NCBI Taxonomy" id="3065942"/>
    <lineage>
        <taxon>Bacteria</taxon>
        <taxon>Bacillati</taxon>
        <taxon>Actinomycetota</taxon>
        <taxon>Actinomycetes</taxon>
        <taxon>Streptosporangiales</taxon>
        <taxon>Nocardiopsidaceae</taxon>
        <taxon>Nocardiopsis</taxon>
    </lineage>
</organism>
<gene>
    <name evidence="1" type="ORF">Q8791_23145</name>
</gene>
<proteinExistence type="predicted"/>
<protein>
    <submittedName>
        <fullName evidence="1">Uncharacterized protein</fullName>
    </submittedName>
</protein>
<keyword evidence="2" id="KW-1185">Reference proteome</keyword>
<dbReference type="EMBL" id="JAUZMY010000026">
    <property type="protein sequence ID" value="MEE2040118.1"/>
    <property type="molecule type" value="Genomic_DNA"/>
</dbReference>
<comment type="caution">
    <text evidence="1">The sequence shown here is derived from an EMBL/GenBank/DDBJ whole genome shotgun (WGS) entry which is preliminary data.</text>
</comment>
<dbReference type="Proteomes" id="UP001356095">
    <property type="component" value="Unassembled WGS sequence"/>
</dbReference>
<evidence type="ECO:0000313" key="1">
    <source>
        <dbReference type="EMBL" id="MEE2040118.1"/>
    </source>
</evidence>
<name>A0ABU7KCZ9_9ACTN</name>
<accession>A0ABU7KCZ9</accession>
<reference evidence="1 2" key="1">
    <citation type="submission" date="2023-08" db="EMBL/GenBank/DDBJ databases">
        <authorList>
            <person name="Girao M."/>
            <person name="Carvalho M.F."/>
        </authorList>
    </citation>
    <scope>NUCLEOTIDE SEQUENCE [LARGE SCALE GENOMIC DNA]</scope>
    <source>
        <strain evidence="1 2">CT-R113</strain>
    </source>
</reference>